<sequence length="188" mass="20479">MTRIIAGALGGRRLATPSGSATRPTSERVREAMFSALETRLGGLDGVRVLDLYAGSGALGLEAVSRGAVHATLVEADRRTANVIRRNARELGVDAQVDIVAEKVRSFLRTPPRAAYDLIVLDPPYDVPNDEVSGVLEVVTRPQWWGSDGVVVVERSTRDGAFTWPAGVEPLQDRRYGETTLWYGRPHD</sequence>
<dbReference type="EC" id="2.1.1.171" evidence="4"/>
<reference evidence="4 5" key="1">
    <citation type="submission" date="2019-05" db="EMBL/GenBank/DDBJ databases">
        <title>Mumia sp. nov., isolated from the intestinal contents of plateau pika (Ochotona curzoniae) in the Qinghai-Tibet plateau of China.</title>
        <authorList>
            <person name="Tian Z."/>
        </authorList>
    </citation>
    <scope>NUCLEOTIDE SEQUENCE [LARGE SCALE GENOMIC DNA]</scope>
    <source>
        <strain evidence="5">527</strain>
        <strain evidence="4">Z527</strain>
    </source>
</reference>
<keyword evidence="2 4" id="KW-0808">Transferase</keyword>
<dbReference type="EMBL" id="VDFR01000042">
    <property type="protein sequence ID" value="TNC47764.1"/>
    <property type="molecule type" value="Genomic_DNA"/>
</dbReference>
<dbReference type="Proteomes" id="UP000306740">
    <property type="component" value="Unassembled WGS sequence"/>
</dbReference>
<dbReference type="SUPFAM" id="SSF53335">
    <property type="entry name" value="S-adenosyl-L-methionine-dependent methyltransferases"/>
    <property type="match status" value="1"/>
</dbReference>
<dbReference type="PANTHER" id="PTHR43542">
    <property type="entry name" value="METHYLTRANSFERASE"/>
    <property type="match status" value="1"/>
</dbReference>
<dbReference type="PIRSF" id="PIRSF004553">
    <property type="entry name" value="CHP00095"/>
    <property type="match status" value="1"/>
</dbReference>
<evidence type="ECO:0000256" key="2">
    <source>
        <dbReference type="ARBA" id="ARBA00022679"/>
    </source>
</evidence>
<dbReference type="OrthoDB" id="9803017at2"/>
<dbReference type="RefSeq" id="WP_139087901.1">
    <property type="nucleotide sequence ID" value="NZ_VDFR01000042.1"/>
</dbReference>
<dbReference type="NCBIfam" id="TIGR00095">
    <property type="entry name" value="16S rRNA (guanine(966)-N(2))-methyltransferase RsmD"/>
    <property type="match status" value="1"/>
</dbReference>
<dbReference type="InterPro" id="IPR004398">
    <property type="entry name" value="RNA_MeTrfase_RsmD"/>
</dbReference>
<gene>
    <name evidence="4" type="primary">rsmD</name>
    <name evidence="4" type="ORF">FHE65_08860</name>
    <name evidence="3" type="ORF">FHE65_23775</name>
</gene>
<keyword evidence="1 4" id="KW-0489">Methyltransferase</keyword>
<evidence type="ECO:0000313" key="5">
    <source>
        <dbReference type="Proteomes" id="UP000306740"/>
    </source>
</evidence>
<dbReference type="AlphaFoldDB" id="A0A5C4MPJ4"/>
<dbReference type="GO" id="GO:0052913">
    <property type="term" value="F:16S rRNA (guanine(966)-N(2))-methyltransferase activity"/>
    <property type="evidence" value="ECO:0007669"/>
    <property type="project" value="UniProtKB-EC"/>
</dbReference>
<organism evidence="4 5">
    <name type="scientific">Mumia zhuanghuii</name>
    <dbReference type="NCBI Taxonomy" id="2585211"/>
    <lineage>
        <taxon>Bacteria</taxon>
        <taxon>Bacillati</taxon>
        <taxon>Actinomycetota</taxon>
        <taxon>Actinomycetes</taxon>
        <taxon>Propionibacteriales</taxon>
        <taxon>Nocardioidaceae</taxon>
        <taxon>Mumia</taxon>
    </lineage>
</organism>
<dbReference type="GO" id="GO:0003676">
    <property type="term" value="F:nucleic acid binding"/>
    <property type="evidence" value="ECO:0007669"/>
    <property type="project" value="InterPro"/>
</dbReference>
<dbReference type="PROSITE" id="PS00092">
    <property type="entry name" value="N6_MTASE"/>
    <property type="match status" value="1"/>
</dbReference>
<dbReference type="PANTHER" id="PTHR43542:SF1">
    <property type="entry name" value="METHYLTRANSFERASE"/>
    <property type="match status" value="1"/>
</dbReference>
<protein>
    <submittedName>
        <fullName evidence="4">16S rRNA (Guanine(966)-N(2))-methyltransferase RsmD</fullName>
        <ecNumber evidence="4">2.1.1.171</ecNumber>
    </submittedName>
</protein>
<name>A0A5C4MPJ4_9ACTN</name>
<evidence type="ECO:0000256" key="1">
    <source>
        <dbReference type="ARBA" id="ARBA00022603"/>
    </source>
</evidence>
<dbReference type="Gene3D" id="3.40.50.150">
    <property type="entry name" value="Vaccinia Virus protein VP39"/>
    <property type="match status" value="1"/>
</dbReference>
<accession>A0A5C4MPJ4</accession>
<dbReference type="InterPro" id="IPR002052">
    <property type="entry name" value="DNA_methylase_N6_adenine_CS"/>
</dbReference>
<evidence type="ECO:0000313" key="3">
    <source>
        <dbReference type="EMBL" id="TNC39562.1"/>
    </source>
</evidence>
<dbReference type="EMBL" id="VDFR01000113">
    <property type="protein sequence ID" value="TNC39562.1"/>
    <property type="molecule type" value="Genomic_DNA"/>
</dbReference>
<proteinExistence type="predicted"/>
<evidence type="ECO:0000313" key="4">
    <source>
        <dbReference type="EMBL" id="TNC47764.1"/>
    </source>
</evidence>
<dbReference type="CDD" id="cd02440">
    <property type="entry name" value="AdoMet_MTases"/>
    <property type="match status" value="1"/>
</dbReference>
<dbReference type="Pfam" id="PF03602">
    <property type="entry name" value="Cons_hypoth95"/>
    <property type="match status" value="1"/>
</dbReference>
<dbReference type="InterPro" id="IPR029063">
    <property type="entry name" value="SAM-dependent_MTases_sf"/>
</dbReference>
<comment type="caution">
    <text evidence="4">The sequence shown here is derived from an EMBL/GenBank/DDBJ whole genome shotgun (WGS) entry which is preliminary data.</text>
</comment>